<dbReference type="FunFam" id="3.30.565.10:FF:000089">
    <property type="entry name" value="Histidine kinase"/>
    <property type="match status" value="1"/>
</dbReference>
<evidence type="ECO:0000256" key="8">
    <source>
        <dbReference type="ARBA" id="ARBA00022741"/>
    </source>
</evidence>
<comment type="catalytic activity">
    <reaction evidence="1">
        <text>ATP + protein L-histidine = ADP + protein N-phospho-L-histidine.</text>
        <dbReference type="EC" id="2.7.13.3"/>
    </reaction>
</comment>
<keyword evidence="5" id="KW-0597">Phosphoprotein</keyword>
<evidence type="ECO:0000256" key="13">
    <source>
        <dbReference type="ARBA" id="ARBA00023136"/>
    </source>
</evidence>
<dbReference type="Pfam" id="PF00672">
    <property type="entry name" value="HAMP"/>
    <property type="match status" value="1"/>
</dbReference>
<evidence type="ECO:0000256" key="1">
    <source>
        <dbReference type="ARBA" id="ARBA00000085"/>
    </source>
</evidence>
<keyword evidence="6" id="KW-0808">Transferase</keyword>
<evidence type="ECO:0000256" key="6">
    <source>
        <dbReference type="ARBA" id="ARBA00022679"/>
    </source>
</evidence>
<evidence type="ECO:0000256" key="4">
    <source>
        <dbReference type="ARBA" id="ARBA00022475"/>
    </source>
</evidence>
<dbReference type="InterPro" id="IPR036890">
    <property type="entry name" value="HATPase_C_sf"/>
</dbReference>
<dbReference type="RefSeq" id="WP_237307411.1">
    <property type="nucleotide sequence ID" value="NZ_CP021748.1"/>
</dbReference>
<dbReference type="PROSITE" id="PS50885">
    <property type="entry name" value="HAMP"/>
    <property type="match status" value="1"/>
</dbReference>
<evidence type="ECO:0000256" key="11">
    <source>
        <dbReference type="ARBA" id="ARBA00022989"/>
    </source>
</evidence>
<accession>A0A1Z1WG43</accession>
<dbReference type="Gene3D" id="1.10.287.130">
    <property type="match status" value="1"/>
</dbReference>
<evidence type="ECO:0000256" key="2">
    <source>
        <dbReference type="ARBA" id="ARBA00004651"/>
    </source>
</evidence>
<dbReference type="GO" id="GO:0000155">
    <property type="term" value="F:phosphorelay sensor kinase activity"/>
    <property type="evidence" value="ECO:0007669"/>
    <property type="project" value="InterPro"/>
</dbReference>
<dbReference type="InterPro" id="IPR005467">
    <property type="entry name" value="His_kinase_dom"/>
</dbReference>
<dbReference type="Proteomes" id="UP000195880">
    <property type="component" value="Chromosome"/>
</dbReference>
<dbReference type="Pfam" id="PF02518">
    <property type="entry name" value="HATPase_c"/>
    <property type="match status" value="1"/>
</dbReference>
<dbReference type="SUPFAM" id="SSF47384">
    <property type="entry name" value="Homodimeric domain of signal transducing histidine kinase"/>
    <property type="match status" value="1"/>
</dbReference>
<feature type="domain" description="Histidine kinase" evidence="16">
    <location>
        <begin position="279"/>
        <end position="481"/>
    </location>
</feature>
<dbReference type="InterPro" id="IPR003660">
    <property type="entry name" value="HAMP_dom"/>
</dbReference>
<feature type="transmembrane region" description="Helical" evidence="15">
    <location>
        <begin position="194"/>
        <end position="213"/>
    </location>
</feature>
<dbReference type="CDD" id="cd00082">
    <property type="entry name" value="HisKA"/>
    <property type="match status" value="1"/>
</dbReference>
<keyword evidence="10" id="KW-0067">ATP-binding</keyword>
<dbReference type="SMART" id="SM00387">
    <property type="entry name" value="HATPase_c"/>
    <property type="match status" value="1"/>
</dbReference>
<protein>
    <recommendedName>
        <fullName evidence="14">Sensor protein CseC</fullName>
        <ecNumber evidence="3">2.7.13.3</ecNumber>
    </recommendedName>
</protein>
<keyword evidence="11 15" id="KW-1133">Transmembrane helix</keyword>
<dbReference type="InterPro" id="IPR053469">
    <property type="entry name" value="Cell_env_sensor_kinase"/>
</dbReference>
<evidence type="ECO:0000256" key="3">
    <source>
        <dbReference type="ARBA" id="ARBA00012438"/>
    </source>
</evidence>
<dbReference type="CDD" id="cd06225">
    <property type="entry name" value="HAMP"/>
    <property type="match status" value="1"/>
</dbReference>
<dbReference type="SMART" id="SM00388">
    <property type="entry name" value="HisKA"/>
    <property type="match status" value="1"/>
</dbReference>
<evidence type="ECO:0000259" key="17">
    <source>
        <dbReference type="PROSITE" id="PS50885"/>
    </source>
</evidence>
<keyword evidence="13 15" id="KW-0472">Membrane</keyword>
<evidence type="ECO:0000256" key="5">
    <source>
        <dbReference type="ARBA" id="ARBA00022553"/>
    </source>
</evidence>
<dbReference type="PANTHER" id="PTHR44936">
    <property type="entry name" value="SENSOR PROTEIN CREC"/>
    <property type="match status" value="1"/>
</dbReference>
<evidence type="ECO:0000256" key="7">
    <source>
        <dbReference type="ARBA" id="ARBA00022692"/>
    </source>
</evidence>
<dbReference type="KEGG" id="salf:SMD44_04896"/>
<reference evidence="18 19" key="1">
    <citation type="submission" date="2017-05" db="EMBL/GenBank/DDBJ databases">
        <title>Streptomyces alboflavus Genome sequencing and assembly.</title>
        <authorList>
            <person name="Wang Y."/>
            <person name="Du B."/>
            <person name="Ding Y."/>
            <person name="Liu H."/>
            <person name="Hou Q."/>
            <person name="Liu K."/>
            <person name="Wang C."/>
            <person name="Yao L."/>
        </authorList>
    </citation>
    <scope>NUCLEOTIDE SEQUENCE [LARGE SCALE GENOMIC DNA]</scope>
    <source>
        <strain evidence="18 19">MDJK44</strain>
    </source>
</reference>
<evidence type="ECO:0000256" key="9">
    <source>
        <dbReference type="ARBA" id="ARBA00022777"/>
    </source>
</evidence>
<dbReference type="FunFam" id="1.10.287.130:FF:000012">
    <property type="entry name" value="Histidine kinase"/>
    <property type="match status" value="1"/>
</dbReference>
<proteinExistence type="predicted"/>
<feature type="transmembrane region" description="Helical" evidence="15">
    <location>
        <begin position="70"/>
        <end position="89"/>
    </location>
</feature>
<feature type="domain" description="HAMP" evidence="17">
    <location>
        <begin position="215"/>
        <end position="271"/>
    </location>
</feature>
<dbReference type="AlphaFoldDB" id="A0A1Z1WG43"/>
<evidence type="ECO:0000259" key="16">
    <source>
        <dbReference type="PROSITE" id="PS50109"/>
    </source>
</evidence>
<dbReference type="InterPro" id="IPR050980">
    <property type="entry name" value="2C_sensor_his_kinase"/>
</dbReference>
<gene>
    <name evidence="18" type="ORF">SMD44_04896</name>
</gene>
<dbReference type="EC" id="2.7.13.3" evidence="3"/>
<keyword evidence="4" id="KW-1003">Cell membrane</keyword>
<dbReference type="InterPro" id="IPR036097">
    <property type="entry name" value="HisK_dim/P_sf"/>
</dbReference>
<dbReference type="Pfam" id="PF00512">
    <property type="entry name" value="HisKA"/>
    <property type="match status" value="1"/>
</dbReference>
<dbReference type="NCBIfam" id="NF041732">
    <property type="entry name" value="hist_kin_CseC"/>
    <property type="match status" value="1"/>
</dbReference>
<dbReference type="SUPFAM" id="SSF55874">
    <property type="entry name" value="ATPase domain of HSP90 chaperone/DNA topoisomerase II/histidine kinase"/>
    <property type="match status" value="1"/>
</dbReference>
<dbReference type="GO" id="GO:0005524">
    <property type="term" value="F:ATP binding"/>
    <property type="evidence" value="ECO:0007669"/>
    <property type="project" value="UniProtKB-KW"/>
</dbReference>
<dbReference type="InterPro" id="IPR003661">
    <property type="entry name" value="HisK_dim/P_dom"/>
</dbReference>
<dbReference type="EMBL" id="CP021748">
    <property type="protein sequence ID" value="ARX85435.1"/>
    <property type="molecule type" value="Genomic_DNA"/>
</dbReference>
<name>A0A1Z1WG43_9ACTN</name>
<evidence type="ECO:0000313" key="19">
    <source>
        <dbReference type="Proteomes" id="UP000195880"/>
    </source>
</evidence>
<keyword evidence="8" id="KW-0547">Nucleotide-binding</keyword>
<evidence type="ECO:0000313" key="18">
    <source>
        <dbReference type="EMBL" id="ARX85435.1"/>
    </source>
</evidence>
<dbReference type="PROSITE" id="PS50109">
    <property type="entry name" value="HIS_KIN"/>
    <property type="match status" value="1"/>
</dbReference>
<evidence type="ECO:0000256" key="10">
    <source>
        <dbReference type="ARBA" id="ARBA00022840"/>
    </source>
</evidence>
<evidence type="ECO:0000256" key="12">
    <source>
        <dbReference type="ARBA" id="ARBA00023012"/>
    </source>
</evidence>
<comment type="subcellular location">
    <subcellularLocation>
        <location evidence="2">Cell membrane</location>
        <topology evidence="2">Multi-pass membrane protein</topology>
    </subcellularLocation>
</comment>
<dbReference type="Gene3D" id="6.10.340.10">
    <property type="match status" value="1"/>
</dbReference>
<dbReference type="GO" id="GO:0005886">
    <property type="term" value="C:plasma membrane"/>
    <property type="evidence" value="ECO:0007669"/>
    <property type="project" value="UniProtKB-SubCell"/>
</dbReference>
<dbReference type="STRING" id="67267.GCA_000716675_05134"/>
<evidence type="ECO:0000256" key="14">
    <source>
        <dbReference type="ARBA" id="ARBA00074871"/>
    </source>
</evidence>
<keyword evidence="9 18" id="KW-0418">Kinase</keyword>
<dbReference type="SMART" id="SM00304">
    <property type="entry name" value="HAMP"/>
    <property type="match status" value="1"/>
</dbReference>
<organism evidence="18 19">
    <name type="scientific">Streptomyces alboflavus</name>
    <dbReference type="NCBI Taxonomy" id="67267"/>
    <lineage>
        <taxon>Bacteria</taxon>
        <taxon>Bacillati</taxon>
        <taxon>Actinomycetota</taxon>
        <taxon>Actinomycetes</taxon>
        <taxon>Kitasatosporales</taxon>
        <taxon>Streptomycetaceae</taxon>
        <taxon>Streptomyces</taxon>
    </lineage>
</organism>
<keyword evidence="7 15" id="KW-0812">Transmembrane</keyword>
<dbReference type="Gene3D" id="3.30.565.10">
    <property type="entry name" value="Histidine kinase-like ATPase, C-terminal domain"/>
    <property type="match status" value="1"/>
</dbReference>
<evidence type="ECO:0000256" key="15">
    <source>
        <dbReference type="SAM" id="Phobius"/>
    </source>
</evidence>
<keyword evidence="19" id="KW-1185">Reference proteome</keyword>
<dbReference type="InterPro" id="IPR003594">
    <property type="entry name" value="HATPase_dom"/>
</dbReference>
<sequence length="502" mass="53994">MGRGMNGARSASGEGLQARLRGLRGRLRGLQGQRPGGGARGPRDARDLPWSERLRALVGARLRTGVRWKIAAAIGLVGALVAVALSLVVHNAAWVSMLDNARDLQDERVQIAQRNYEARRTTSAIYGTKIDDPQLPKELRQKVLTGRRATFVQEHGDGVPDIWGAVPLSDGHVLSVHSRFADRNTTIMKDLDQALVIGSIAVVFGGCALGVLIGGQMARRLRKAATAAGEVAQGNTDVSVRDAIGGHVRDETDDLAEAVDAMADALKQRLEAERRVTADIAHELRTPVTGLLTAAELLPPGRPTELVKDRAQAMRTLVEDVLEVARLDSASERAELQDITLGEFVSRRMALLSHDVRVTIVHESEVTTDPRRLERILGNLVANAAKHGKPPIEVSVEGRVVRVRDHGPGFPEALLAEGPSRFRTGSADRAGRGHGLGLTIAAGQARVLGARLTFRNIRPPGASPEEAAEGAVAVLWLPEHAPTNTGSYPMLQLPEKPAKWQK</sequence>
<keyword evidence="12" id="KW-0902">Two-component regulatory system</keyword>
<dbReference type="CDD" id="cd00075">
    <property type="entry name" value="HATPase"/>
    <property type="match status" value="1"/>
</dbReference>
<dbReference type="eggNOG" id="COG2205">
    <property type="taxonomic scope" value="Bacteria"/>
</dbReference>
<dbReference type="PANTHER" id="PTHR44936:SF9">
    <property type="entry name" value="SENSOR PROTEIN CREC"/>
    <property type="match status" value="1"/>
</dbReference>